<proteinExistence type="predicted"/>
<evidence type="ECO:0000256" key="2">
    <source>
        <dbReference type="SAM" id="MobiDB-lite"/>
    </source>
</evidence>
<gene>
    <name evidence="4" type="ORF">FH972_024296</name>
</gene>
<keyword evidence="1" id="KW-0378">Hydrolase</keyword>
<name>A0A5N6KY33_9ROSI</name>
<dbReference type="Proteomes" id="UP000327013">
    <property type="component" value="Unassembled WGS sequence"/>
</dbReference>
<dbReference type="InterPro" id="IPR029058">
    <property type="entry name" value="AB_hydrolase_fold"/>
</dbReference>
<protein>
    <submittedName>
        <fullName evidence="4">Uncharacterized protein</fullName>
    </submittedName>
</protein>
<dbReference type="SUPFAM" id="SSF53474">
    <property type="entry name" value="alpha/beta-Hydrolases"/>
    <property type="match status" value="1"/>
</dbReference>
<keyword evidence="3" id="KW-0472">Membrane</keyword>
<organism evidence="4 5">
    <name type="scientific">Carpinus fangiana</name>
    <dbReference type="NCBI Taxonomy" id="176857"/>
    <lineage>
        <taxon>Eukaryota</taxon>
        <taxon>Viridiplantae</taxon>
        <taxon>Streptophyta</taxon>
        <taxon>Embryophyta</taxon>
        <taxon>Tracheophyta</taxon>
        <taxon>Spermatophyta</taxon>
        <taxon>Magnoliopsida</taxon>
        <taxon>eudicotyledons</taxon>
        <taxon>Gunneridae</taxon>
        <taxon>Pentapetalae</taxon>
        <taxon>rosids</taxon>
        <taxon>fabids</taxon>
        <taxon>Fagales</taxon>
        <taxon>Betulaceae</taxon>
        <taxon>Carpinus</taxon>
    </lineage>
</organism>
<dbReference type="PANTHER" id="PTHR34853:SF5">
    <property type="entry name" value="LIP-DOMAIN-CONTAINING PROTEIN-RELATED"/>
    <property type="match status" value="1"/>
</dbReference>
<dbReference type="GO" id="GO:0016042">
    <property type="term" value="P:lipid catabolic process"/>
    <property type="evidence" value="ECO:0007669"/>
    <property type="project" value="InterPro"/>
</dbReference>
<dbReference type="Pfam" id="PF03583">
    <property type="entry name" value="LIP"/>
    <property type="match status" value="1"/>
</dbReference>
<keyword evidence="5" id="KW-1185">Reference proteome</keyword>
<feature type="transmembrane region" description="Helical" evidence="3">
    <location>
        <begin position="57"/>
        <end position="79"/>
    </location>
</feature>
<evidence type="ECO:0000256" key="1">
    <source>
        <dbReference type="ARBA" id="ARBA00022801"/>
    </source>
</evidence>
<accession>A0A5N6KY33</accession>
<keyword evidence="3" id="KW-1133">Transmembrane helix</keyword>
<dbReference type="EMBL" id="VIBQ01000017">
    <property type="protein sequence ID" value="KAB8360556.1"/>
    <property type="molecule type" value="Genomic_DNA"/>
</dbReference>
<dbReference type="PANTHER" id="PTHR34853">
    <property type="match status" value="1"/>
</dbReference>
<reference evidence="4 5" key="1">
    <citation type="submission" date="2019-06" db="EMBL/GenBank/DDBJ databases">
        <title>A chromosomal-level reference genome of Carpinus fangiana (Coryloideae, Betulaceae).</title>
        <authorList>
            <person name="Yang X."/>
            <person name="Wang Z."/>
            <person name="Zhang L."/>
            <person name="Hao G."/>
            <person name="Liu J."/>
            <person name="Yang Y."/>
        </authorList>
    </citation>
    <scope>NUCLEOTIDE SEQUENCE [LARGE SCALE GENOMIC DNA]</scope>
    <source>
        <strain evidence="4">Cfa_2016G</strain>
        <tissue evidence="4">Leaf</tissue>
    </source>
</reference>
<dbReference type="Gene3D" id="1.10.260.130">
    <property type="match status" value="1"/>
</dbReference>
<dbReference type="OrthoDB" id="2373480at2759"/>
<dbReference type="GO" id="GO:0004806">
    <property type="term" value="F:triacylglycerol lipase activity"/>
    <property type="evidence" value="ECO:0007669"/>
    <property type="project" value="InterPro"/>
</dbReference>
<dbReference type="InterPro" id="IPR005152">
    <property type="entry name" value="Lipase_secreted"/>
</dbReference>
<evidence type="ECO:0000313" key="5">
    <source>
        <dbReference type="Proteomes" id="UP000327013"/>
    </source>
</evidence>
<dbReference type="AlphaFoldDB" id="A0A5N6KY33"/>
<feature type="region of interest" description="Disordered" evidence="2">
    <location>
        <begin position="498"/>
        <end position="517"/>
    </location>
</feature>
<keyword evidence="3" id="KW-0812">Transmembrane</keyword>
<dbReference type="PIRSF" id="PIRSF029171">
    <property type="entry name" value="Esterase_LipA"/>
    <property type="match status" value="1"/>
</dbReference>
<evidence type="ECO:0000313" key="4">
    <source>
        <dbReference type="EMBL" id="KAB8360556.1"/>
    </source>
</evidence>
<evidence type="ECO:0000256" key="3">
    <source>
        <dbReference type="SAM" id="Phobius"/>
    </source>
</evidence>
<comment type="caution">
    <text evidence="4">The sequence shown here is derived from an EMBL/GenBank/DDBJ whole genome shotgun (WGS) entry which is preliminary data.</text>
</comment>
<sequence length="517" mass="54614">MPRLPVSGGPTCVAENAKLSAHIPYLIHCPYTALSNLSILPPRFDVRKRRGKPLSSSAFLAWAGCLWLAVFLASVPQLASLLSMSRMAVAQNCPAFNPAPCQPPKGDAFYTIPSAASLTNSAVGSIITYRPQPYIPPAFLPGASGLTAWTVKYVTKNAQGIKTAAITTIVVPSNPSGRILSYQAAYDSADLDCSPSYQLGNHQNNINNFTEPLNFEMGIMALVLDKNWTVIVPDYEGLTASFASGLTSGQAVLDGITAAYNSGSFSRINSSYRVALAGYSGGSLATEWAGELLASYAPSLSASIVGVAAGGIPVNLNNSITLVNGPTSDNSRPVCLIPNALQGLASTYPAFASYLNSNLIPSKIGAFNYSQNSCNDNAYYQGQDIFATYFKPNATLAAFTSGEPYKSVLNTTGIMGKHGRPTRPTYFFQGATDMIAPAFAVTNLYNSYCANPAGLSLEYTLNPNTGHADEAVSGLGGAFQFLQDRFDAKPSVTGCTMRTTEPSSTGFPAPTPYPSNF</sequence>
<dbReference type="Gene3D" id="3.40.50.1820">
    <property type="entry name" value="alpha/beta hydrolase"/>
    <property type="match status" value="1"/>
</dbReference>